<sequence length="290" mass="31402">MLRISAVSKTYPNGVKALQGIDLTIRKGLFGLLGPNGAGKSTLMRILATLQAPDAGQLTFDGVDVLADPQAHRRHLGYLPQDFGVYPGVSAVELLDHLAVLKGLTNARQRREQVDALLQQTNLHAHRKKAVSGFSGGMRQRFGIAQALLGQPRMLIVDEPTAGLDPEERNRFHNLLGEVAENVVVLLSTHIVEDVRQLCPRMAILSRGQVLREGVPDRLVGELAGRVWRKTVEKHEVPTLRASHTVLSTHLSGGKTALRVLADATPAPGFECAQPDLEDVYFAALVAHGG</sequence>
<dbReference type="PANTHER" id="PTHR43335:SF2">
    <property type="entry name" value="ABC TRANSPORTER, ATP-BINDING PROTEIN"/>
    <property type="match status" value="1"/>
</dbReference>
<dbReference type="AlphaFoldDB" id="A0A7D5SMA7"/>
<dbReference type="CDD" id="cd03264">
    <property type="entry name" value="ABC_drug_resistance_like"/>
    <property type="match status" value="1"/>
</dbReference>
<dbReference type="GO" id="GO:0005524">
    <property type="term" value="F:ATP binding"/>
    <property type="evidence" value="ECO:0007669"/>
    <property type="project" value="UniProtKB-KW"/>
</dbReference>
<dbReference type="Pfam" id="PF00005">
    <property type="entry name" value="ABC_tran"/>
    <property type="match status" value="1"/>
</dbReference>
<dbReference type="PROSITE" id="PS00211">
    <property type="entry name" value="ABC_TRANSPORTER_1"/>
    <property type="match status" value="1"/>
</dbReference>
<evidence type="ECO:0000256" key="1">
    <source>
        <dbReference type="ARBA" id="ARBA00005417"/>
    </source>
</evidence>
<evidence type="ECO:0000256" key="4">
    <source>
        <dbReference type="ARBA" id="ARBA00022840"/>
    </source>
</evidence>
<reference evidence="6" key="1">
    <citation type="journal article" date="2020" name="ACS Chem. Biol.">
        <title>Biosynthesis of cittilins, unusual ribosomally synthesized and post-translationally modified peptides from Myxococcus xanthus.</title>
        <authorList>
            <person name="Hug J.J."/>
            <person name="Dastbaz J."/>
            <person name="Adam S."/>
            <person name="Revermann O."/>
            <person name="Koehnke J."/>
            <person name="Krug D."/>
            <person name="Muller R."/>
        </authorList>
    </citation>
    <scope>NUCLEOTIDE SEQUENCE</scope>
    <source>
        <strain evidence="6">ST200611</strain>
    </source>
</reference>
<dbReference type="InterPro" id="IPR003593">
    <property type="entry name" value="AAA+_ATPase"/>
</dbReference>
<dbReference type="EMBL" id="MN731367">
    <property type="protein sequence ID" value="QLH55557.1"/>
    <property type="molecule type" value="Genomic_DNA"/>
</dbReference>
<dbReference type="Gene3D" id="3.40.50.300">
    <property type="entry name" value="P-loop containing nucleotide triphosphate hydrolases"/>
    <property type="match status" value="1"/>
</dbReference>
<dbReference type="InterPro" id="IPR027417">
    <property type="entry name" value="P-loop_NTPase"/>
</dbReference>
<evidence type="ECO:0000256" key="3">
    <source>
        <dbReference type="ARBA" id="ARBA00022741"/>
    </source>
</evidence>
<evidence type="ECO:0000313" key="6">
    <source>
        <dbReference type="EMBL" id="QLH55557.1"/>
    </source>
</evidence>
<evidence type="ECO:0000259" key="5">
    <source>
        <dbReference type="PROSITE" id="PS50893"/>
    </source>
</evidence>
<dbReference type="InterPro" id="IPR017871">
    <property type="entry name" value="ABC_transporter-like_CS"/>
</dbReference>
<dbReference type="SMART" id="SM00382">
    <property type="entry name" value="AAA"/>
    <property type="match status" value="1"/>
</dbReference>
<comment type="similarity">
    <text evidence="1">Belongs to the ABC transporter superfamily.</text>
</comment>
<keyword evidence="4 6" id="KW-0067">ATP-binding</keyword>
<organism evidence="6">
    <name type="scientific">Myxococcus virescens</name>
    <dbReference type="NCBI Taxonomy" id="83456"/>
    <lineage>
        <taxon>Bacteria</taxon>
        <taxon>Pseudomonadati</taxon>
        <taxon>Myxococcota</taxon>
        <taxon>Myxococcia</taxon>
        <taxon>Myxococcales</taxon>
        <taxon>Cystobacterineae</taxon>
        <taxon>Myxococcaceae</taxon>
        <taxon>Myxococcus</taxon>
    </lineage>
</organism>
<proteinExistence type="inferred from homology"/>
<keyword evidence="3" id="KW-0547">Nucleotide-binding</keyword>
<dbReference type="PROSITE" id="PS50893">
    <property type="entry name" value="ABC_TRANSPORTER_2"/>
    <property type="match status" value="1"/>
</dbReference>
<dbReference type="PANTHER" id="PTHR43335">
    <property type="entry name" value="ABC TRANSPORTER, ATP-BINDING PROTEIN"/>
    <property type="match status" value="1"/>
</dbReference>
<dbReference type="InterPro" id="IPR003439">
    <property type="entry name" value="ABC_transporter-like_ATP-bd"/>
</dbReference>
<feature type="domain" description="ABC transporter" evidence="5">
    <location>
        <begin position="2"/>
        <end position="232"/>
    </location>
</feature>
<accession>A0A7D5SMA7</accession>
<dbReference type="GO" id="GO:0016887">
    <property type="term" value="F:ATP hydrolysis activity"/>
    <property type="evidence" value="ECO:0007669"/>
    <property type="project" value="InterPro"/>
</dbReference>
<keyword evidence="2" id="KW-0813">Transport</keyword>
<evidence type="ECO:0000256" key="2">
    <source>
        <dbReference type="ARBA" id="ARBA00022448"/>
    </source>
</evidence>
<dbReference type="SUPFAM" id="SSF52540">
    <property type="entry name" value="P-loop containing nucleoside triphosphate hydrolases"/>
    <property type="match status" value="1"/>
</dbReference>
<protein>
    <submittedName>
        <fullName evidence="6">ABC transporter ATP-binding protein</fullName>
    </submittedName>
</protein>
<name>A0A7D5SMA7_9BACT</name>